<keyword evidence="7" id="KW-0808">Transferase</keyword>
<keyword evidence="6 18" id="KW-0597">Phosphoprotein</keyword>
<keyword evidence="11" id="KW-0067">ATP-binding</keyword>
<comment type="catalytic activity">
    <reaction evidence="1">
        <text>ATP + protein L-histidine = ADP + protein N-phospho-L-histidine.</text>
        <dbReference type="EC" id="2.7.13.3"/>
    </reaction>
</comment>
<feature type="compositionally biased region" description="Basic residues" evidence="20">
    <location>
        <begin position="1794"/>
        <end position="1803"/>
    </location>
</feature>
<dbReference type="GO" id="GO:0000155">
    <property type="term" value="F:phosphorelay sensor kinase activity"/>
    <property type="evidence" value="ECO:0007669"/>
    <property type="project" value="InterPro"/>
</dbReference>
<evidence type="ECO:0000256" key="11">
    <source>
        <dbReference type="ARBA" id="ARBA00022840"/>
    </source>
</evidence>
<dbReference type="SMART" id="SM00091">
    <property type="entry name" value="PAS"/>
    <property type="match status" value="9"/>
</dbReference>
<feature type="domain" description="HPt" evidence="23">
    <location>
        <begin position="1683"/>
        <end position="1779"/>
    </location>
</feature>
<dbReference type="InterPro" id="IPR000014">
    <property type="entry name" value="PAS"/>
</dbReference>
<dbReference type="InterPro" id="IPR003661">
    <property type="entry name" value="HisK_dim/P_dom"/>
</dbReference>
<evidence type="ECO:0000259" key="23">
    <source>
        <dbReference type="PROSITE" id="PS50894"/>
    </source>
</evidence>
<dbReference type="InterPro" id="IPR035965">
    <property type="entry name" value="PAS-like_dom_sf"/>
</dbReference>
<feature type="coiled-coil region" evidence="19">
    <location>
        <begin position="1065"/>
        <end position="1109"/>
    </location>
</feature>
<dbReference type="Gene3D" id="3.40.50.2300">
    <property type="match status" value="1"/>
</dbReference>
<dbReference type="InterPro" id="IPR036641">
    <property type="entry name" value="HPT_dom_sf"/>
</dbReference>
<dbReference type="Pfam" id="PF00072">
    <property type="entry name" value="Response_reg"/>
    <property type="match status" value="1"/>
</dbReference>
<dbReference type="EC" id="2.7.13.3" evidence="3"/>
<name>A0A8J3EC64_9PROT</name>
<dbReference type="InterPro" id="IPR004358">
    <property type="entry name" value="Sig_transdc_His_kin-like_C"/>
</dbReference>
<dbReference type="CDD" id="cd16922">
    <property type="entry name" value="HATPase_EvgS-ArcB-TorS-like"/>
    <property type="match status" value="1"/>
</dbReference>
<feature type="region of interest" description="Disordered" evidence="20">
    <location>
        <begin position="1"/>
        <end position="20"/>
    </location>
</feature>
<accession>A0A8J3EC64</accession>
<evidence type="ECO:0000256" key="13">
    <source>
        <dbReference type="ARBA" id="ARBA00023012"/>
    </source>
</evidence>
<dbReference type="Pfam" id="PF02518">
    <property type="entry name" value="HATPase_c"/>
    <property type="match status" value="1"/>
</dbReference>
<keyword evidence="14" id="KW-0472">Membrane</keyword>
<dbReference type="PROSITE" id="PS50894">
    <property type="entry name" value="HPT"/>
    <property type="match status" value="1"/>
</dbReference>
<dbReference type="SMART" id="SM00387">
    <property type="entry name" value="HATPase_c"/>
    <property type="match status" value="1"/>
</dbReference>
<keyword evidence="9" id="KW-0547">Nucleotide-binding</keyword>
<evidence type="ECO:0000259" key="22">
    <source>
        <dbReference type="PROSITE" id="PS50110"/>
    </source>
</evidence>
<dbReference type="Gene3D" id="1.10.287.130">
    <property type="match status" value="1"/>
</dbReference>
<evidence type="ECO:0000313" key="25">
    <source>
        <dbReference type="Proteomes" id="UP000597507"/>
    </source>
</evidence>
<dbReference type="InterPro" id="IPR001789">
    <property type="entry name" value="Sig_transdc_resp-reg_receiver"/>
</dbReference>
<keyword evidence="25" id="KW-1185">Reference proteome</keyword>
<dbReference type="CDD" id="cd00130">
    <property type="entry name" value="PAS"/>
    <property type="match status" value="1"/>
</dbReference>
<comment type="subunit">
    <text evidence="15">At low DSF concentrations, interacts with RpfF.</text>
</comment>
<dbReference type="InterPro" id="IPR008207">
    <property type="entry name" value="Sig_transdc_His_kin_Hpt_dom"/>
</dbReference>
<feature type="region of interest" description="Disordered" evidence="20">
    <location>
        <begin position="1773"/>
        <end position="1803"/>
    </location>
</feature>
<feature type="region of interest" description="Disordered" evidence="20">
    <location>
        <begin position="1488"/>
        <end position="1514"/>
    </location>
</feature>
<dbReference type="PRINTS" id="PR00344">
    <property type="entry name" value="BCTRLSENSOR"/>
</dbReference>
<organism evidence="24 25">
    <name type="scientific">Caldovatus sediminis</name>
    <dbReference type="NCBI Taxonomy" id="2041189"/>
    <lineage>
        <taxon>Bacteria</taxon>
        <taxon>Pseudomonadati</taxon>
        <taxon>Pseudomonadota</taxon>
        <taxon>Alphaproteobacteria</taxon>
        <taxon>Acetobacterales</taxon>
        <taxon>Roseomonadaceae</taxon>
        <taxon>Caldovatus</taxon>
    </lineage>
</organism>
<dbReference type="SMART" id="SM00388">
    <property type="entry name" value="HisKA"/>
    <property type="match status" value="1"/>
</dbReference>
<dbReference type="Pfam" id="PF00512">
    <property type="entry name" value="HisKA"/>
    <property type="match status" value="1"/>
</dbReference>
<dbReference type="Gene3D" id="3.30.565.10">
    <property type="entry name" value="Histidine kinase-like ATPase, C-terminal domain"/>
    <property type="match status" value="1"/>
</dbReference>
<evidence type="ECO:0000256" key="12">
    <source>
        <dbReference type="ARBA" id="ARBA00022989"/>
    </source>
</evidence>
<evidence type="ECO:0000256" key="4">
    <source>
        <dbReference type="ARBA" id="ARBA00022475"/>
    </source>
</evidence>
<comment type="caution">
    <text evidence="24">The sequence shown here is derived from an EMBL/GenBank/DDBJ whole genome shotgun (WGS) entry which is preliminary data.</text>
</comment>
<evidence type="ECO:0000256" key="2">
    <source>
        <dbReference type="ARBA" id="ARBA00004429"/>
    </source>
</evidence>
<dbReference type="SUPFAM" id="SSF47226">
    <property type="entry name" value="Histidine-containing phosphotransfer domain, HPT domain"/>
    <property type="match status" value="1"/>
</dbReference>
<evidence type="ECO:0000256" key="1">
    <source>
        <dbReference type="ARBA" id="ARBA00000085"/>
    </source>
</evidence>
<proteinExistence type="predicted"/>
<dbReference type="InterPro" id="IPR036097">
    <property type="entry name" value="HisK_dim/P_sf"/>
</dbReference>
<reference evidence="24 25" key="1">
    <citation type="journal article" date="2014" name="Int. J. Syst. Evol. Microbiol.">
        <title>Complete genome sequence of Corynebacterium casei LMG S-19264T (=DSM 44701T), isolated from a smear-ripened cheese.</title>
        <authorList>
            <consortium name="US DOE Joint Genome Institute (JGI-PGF)"/>
            <person name="Walter F."/>
            <person name="Albersmeier A."/>
            <person name="Kalinowski J."/>
            <person name="Ruckert C."/>
        </authorList>
    </citation>
    <scope>NUCLEOTIDE SEQUENCE [LARGE SCALE GENOMIC DNA]</scope>
    <source>
        <strain evidence="24 25">CGMCC 1.16330</strain>
    </source>
</reference>
<keyword evidence="5" id="KW-0997">Cell inner membrane</keyword>
<keyword evidence="8" id="KW-0812">Transmembrane</keyword>
<dbReference type="SUPFAM" id="SSF55785">
    <property type="entry name" value="PYP-like sensor domain (PAS domain)"/>
    <property type="match status" value="8"/>
</dbReference>
<dbReference type="InterPro" id="IPR005467">
    <property type="entry name" value="His_kinase_dom"/>
</dbReference>
<evidence type="ECO:0000256" key="16">
    <source>
        <dbReference type="ARBA" id="ARBA00068150"/>
    </source>
</evidence>
<dbReference type="InterPro" id="IPR036890">
    <property type="entry name" value="HATPase_C_sf"/>
</dbReference>
<evidence type="ECO:0000256" key="6">
    <source>
        <dbReference type="ARBA" id="ARBA00022553"/>
    </source>
</evidence>
<evidence type="ECO:0000256" key="18">
    <source>
        <dbReference type="PROSITE-ProRule" id="PRU00169"/>
    </source>
</evidence>
<feature type="compositionally biased region" description="Basic and acidic residues" evidence="20">
    <location>
        <begin position="1497"/>
        <end position="1514"/>
    </location>
</feature>
<keyword evidence="19" id="KW-0175">Coiled coil</keyword>
<feature type="coiled-coil region" evidence="19">
    <location>
        <begin position="1223"/>
        <end position="1250"/>
    </location>
</feature>
<dbReference type="PANTHER" id="PTHR43047:SF64">
    <property type="entry name" value="HISTIDINE KINASE CONTAINING CHEY-HOMOLOGOUS RECEIVER DOMAIN AND PAS DOMAIN-RELATED"/>
    <property type="match status" value="1"/>
</dbReference>
<keyword evidence="13" id="KW-0902">Two-component regulatory system</keyword>
<dbReference type="PROSITE" id="PS50110">
    <property type="entry name" value="RESPONSE_REGULATORY"/>
    <property type="match status" value="1"/>
</dbReference>
<evidence type="ECO:0000256" key="14">
    <source>
        <dbReference type="ARBA" id="ARBA00023136"/>
    </source>
</evidence>
<dbReference type="PANTHER" id="PTHR43047">
    <property type="entry name" value="TWO-COMPONENT HISTIDINE PROTEIN KINASE"/>
    <property type="match status" value="1"/>
</dbReference>
<evidence type="ECO:0000256" key="10">
    <source>
        <dbReference type="ARBA" id="ARBA00022777"/>
    </source>
</evidence>
<dbReference type="FunFam" id="3.30.565.10:FF:000010">
    <property type="entry name" value="Sensor histidine kinase RcsC"/>
    <property type="match status" value="1"/>
</dbReference>
<dbReference type="GO" id="GO:0005886">
    <property type="term" value="C:plasma membrane"/>
    <property type="evidence" value="ECO:0007669"/>
    <property type="project" value="UniProtKB-SubCell"/>
</dbReference>
<evidence type="ECO:0000256" key="8">
    <source>
        <dbReference type="ARBA" id="ARBA00022692"/>
    </source>
</evidence>
<evidence type="ECO:0000313" key="24">
    <source>
        <dbReference type="EMBL" id="GGG30271.1"/>
    </source>
</evidence>
<dbReference type="FunFam" id="1.10.287.130:FF:000002">
    <property type="entry name" value="Two-component osmosensing histidine kinase"/>
    <property type="match status" value="1"/>
</dbReference>
<evidence type="ECO:0000256" key="15">
    <source>
        <dbReference type="ARBA" id="ARBA00064003"/>
    </source>
</evidence>
<feature type="modified residue" description="Phosphohistidine" evidence="17">
    <location>
        <position position="1722"/>
    </location>
</feature>
<dbReference type="PROSITE" id="PS50109">
    <property type="entry name" value="HIS_KIN"/>
    <property type="match status" value="1"/>
</dbReference>
<dbReference type="Gene3D" id="3.30.450.20">
    <property type="entry name" value="PAS domain"/>
    <property type="match status" value="8"/>
</dbReference>
<dbReference type="GO" id="GO:0005524">
    <property type="term" value="F:ATP binding"/>
    <property type="evidence" value="ECO:0007669"/>
    <property type="project" value="UniProtKB-KW"/>
</dbReference>
<dbReference type="SUPFAM" id="SSF55874">
    <property type="entry name" value="ATPase domain of HSP90 chaperone/DNA topoisomerase II/histidine kinase"/>
    <property type="match status" value="1"/>
</dbReference>
<evidence type="ECO:0000256" key="7">
    <source>
        <dbReference type="ARBA" id="ARBA00022679"/>
    </source>
</evidence>
<gene>
    <name evidence="24" type="ORF">GCM10010964_17750</name>
</gene>
<evidence type="ECO:0000256" key="9">
    <source>
        <dbReference type="ARBA" id="ARBA00022741"/>
    </source>
</evidence>
<dbReference type="SUPFAM" id="SSF47384">
    <property type="entry name" value="Homodimeric domain of signal transducing histidine kinase"/>
    <property type="match status" value="1"/>
</dbReference>
<dbReference type="InterPro" id="IPR011006">
    <property type="entry name" value="CheY-like_superfamily"/>
</dbReference>
<feature type="modified residue" description="4-aspartylphosphate" evidence="18">
    <location>
        <position position="1566"/>
    </location>
</feature>
<dbReference type="Pfam" id="PF01627">
    <property type="entry name" value="Hpt"/>
    <property type="match status" value="1"/>
</dbReference>
<dbReference type="SUPFAM" id="SSF52172">
    <property type="entry name" value="CheY-like"/>
    <property type="match status" value="1"/>
</dbReference>
<dbReference type="CDD" id="cd00088">
    <property type="entry name" value="HPT"/>
    <property type="match status" value="1"/>
</dbReference>
<sequence length="1803" mass="196216">MAAAPPMPATAAETAAPPRPECLPELCAEAFAGMEEGIALFGPDRRLVLANAAIARLLPQGAPELAPGTPLDALLGAVGAHGAAHNPEVPEAADPARWRPGPGEAERVTEWRRADGGRVRVRVRTSAHGVVVRSTDLSEISARDAALAAARRAQQVVLDHMTDGVALWDAAERLVLINRRAAELLDLPPDLTRPGLALRAMMRFQAARGDFGPPPTDEAAMQALCERRAARLRHPEGARYLRRTPGGAWLEIHAVPLAEGGHVLVIRDVTALKRREAELEEAEVLHRLILDNAADGAALFDRDLRCRVISRQALRLLDLPPELARPGADGRDILRFMARRGDFGPVPAPGDATALEAAVEERIRWMRQPGGARDLRRTAAGFWVECATVGVGDGALLVVCRDLTALKEREAEAERARATQALVLENTTDGLLLWDRDFRVRLANRRIVELYAIPEALAAPGADGREILRFMARRGDFGAVPGNGAALEAYVERRVAEILHPVGTEPDLRRTPTGAWVEITRAPLPDGSVLNTYRDVTRLKSREEELKAARSTQQLILDHMTDGVVLWDQDFRLLFYNPKATELGEFPPDLAGPGTSVLEVMRFQDLRGDFGPPPKDEAELEARVQRRAAVLRQPGGASYIRRSPSGKWIEVKTTPVPGVGHILVYRDVTVLKQREQELAEARAIYQQVVDSMTDGVALLDAEERLRLANRQLARLFDLPNELIAPGTPGRDALRHMVRRGDFGPPPADPAALEAMVEQRARAIIALQPGQRPVRRTAAGYWVETSTVPLPDGGRLLLYRDVTRLKDREDQLERQRATHQMVLDNLTDGVALYDSELRLQLANRPLMRFQSLPEEYVRPGPLLPDVLRMQVLRGDFGPVPGDEEAVAALVRQRLELMLRPGGNRYVRRSAGGYWIEYSFLPLADGGLFCHYRDITGLKEREEELAQARATNQLVLDTMTDGVLLLDADLNIRLANRQARLFYDMEGGGGRGLTSMREVLRLMARRGDFGPRPETEEALEALVAERAARLRRPGLEPALFRSSKGYWIEINRIPLDDGGILNVYRDVTRLKEREEELARARDEAERARDAADAARRKAEEAEAALTATIESMSQGLMMLAPDRTLRVINRRAVALLGLPPDFAVPGRHIREILDWQIGAGEFDNAPDLHVRALREVEAPTLHAGTYERERPDGTVLEVRSELMGDGGLVRTFTDITERKRNERALAAALAAAEAARRAAEAARAEAEAADRAKSTFLAAMSHEIRTPMNGVLGMMEVLERTRLDQDQSRCVAVMRESAGALLRIIDDILDFSKIEAGRLELEDLPFSLRSLVDGAVDTLAVQARRKGLTLFADPPGIGPDIVSGDPVRVRQILFNLIGNAIKFTERGYVRVICDTRAAKDGRSVAVTLGVEDSGIGMTEEQVARLFQPFAQADSSTTRRYGGSGLGLSIVRRLAQMMGGDVTVESTPGRGSRFTVRLVLAAAAAEDVTPPAAEGARAAVRPEREATGASGHDRGEAAPRLLVVDDHAVNREVLARQLELLGYGADMAEDGAQALRMWREGRHRVLLVDVHMPVMDGLDLARAVRREEVATGRPRTVLIAVTANALRGEDDRCFAAGMDAFVPKPVAMDTLERTLARWLPPAGAAATVAGAAPAGAAAPSGADTVPPDGQGELFDPETLRQLFGADPARLSSLLGTFAETVERDGAALLAAVEGDMLAEASGTAHRLKGAARMAGARPLADLAARIEAAARGGDRAAARAAAAELPALAEATLAAVRRNGGWQPPPPEPGPAPRGTNRPRRRARAP</sequence>
<keyword evidence="4" id="KW-1003">Cell membrane</keyword>
<comment type="subcellular location">
    <subcellularLocation>
        <location evidence="2">Cell inner membrane</location>
        <topology evidence="2">Multi-pass membrane protein</topology>
    </subcellularLocation>
</comment>
<protein>
    <recommendedName>
        <fullName evidence="16">Sensory/regulatory protein RpfC</fullName>
        <ecNumber evidence="3">2.7.13.3</ecNumber>
    </recommendedName>
</protein>
<evidence type="ECO:0000256" key="5">
    <source>
        <dbReference type="ARBA" id="ARBA00022519"/>
    </source>
</evidence>
<evidence type="ECO:0000256" key="17">
    <source>
        <dbReference type="PROSITE-ProRule" id="PRU00110"/>
    </source>
</evidence>
<dbReference type="InterPro" id="IPR003594">
    <property type="entry name" value="HATPase_dom"/>
</dbReference>
<dbReference type="Gene3D" id="1.20.120.160">
    <property type="entry name" value="HPT domain"/>
    <property type="match status" value="1"/>
</dbReference>
<feature type="domain" description="Histidine kinase" evidence="21">
    <location>
        <begin position="1257"/>
        <end position="1479"/>
    </location>
</feature>
<dbReference type="CDD" id="cd00082">
    <property type="entry name" value="HisKA"/>
    <property type="match status" value="1"/>
</dbReference>
<dbReference type="EMBL" id="BMKS01000004">
    <property type="protein sequence ID" value="GGG30271.1"/>
    <property type="molecule type" value="Genomic_DNA"/>
</dbReference>
<dbReference type="SMART" id="SM00448">
    <property type="entry name" value="REC"/>
    <property type="match status" value="1"/>
</dbReference>
<evidence type="ECO:0000256" key="20">
    <source>
        <dbReference type="SAM" id="MobiDB-lite"/>
    </source>
</evidence>
<keyword evidence="12" id="KW-1133">Transmembrane helix</keyword>
<dbReference type="Proteomes" id="UP000597507">
    <property type="component" value="Unassembled WGS sequence"/>
</dbReference>
<evidence type="ECO:0000259" key="21">
    <source>
        <dbReference type="PROSITE" id="PS50109"/>
    </source>
</evidence>
<dbReference type="CDD" id="cd17546">
    <property type="entry name" value="REC_hyHK_CKI1_RcsC-like"/>
    <property type="match status" value="1"/>
</dbReference>
<dbReference type="Pfam" id="PF12860">
    <property type="entry name" value="PAS_7"/>
    <property type="match status" value="8"/>
</dbReference>
<evidence type="ECO:0000256" key="19">
    <source>
        <dbReference type="SAM" id="Coils"/>
    </source>
</evidence>
<evidence type="ECO:0000256" key="3">
    <source>
        <dbReference type="ARBA" id="ARBA00012438"/>
    </source>
</evidence>
<keyword evidence="10" id="KW-0418">Kinase</keyword>
<feature type="compositionally biased region" description="Pro residues" evidence="20">
    <location>
        <begin position="1780"/>
        <end position="1789"/>
    </location>
</feature>
<feature type="domain" description="Response regulatory" evidence="22">
    <location>
        <begin position="1517"/>
        <end position="1636"/>
    </location>
</feature>